<evidence type="ECO:0000256" key="1">
    <source>
        <dbReference type="SAM" id="Phobius"/>
    </source>
</evidence>
<feature type="domain" description="Aerotolerance regulator N-terminal" evidence="2">
    <location>
        <begin position="6"/>
        <end position="80"/>
    </location>
</feature>
<keyword evidence="1" id="KW-1133">Transmembrane helix</keyword>
<dbReference type="EMBL" id="SNZR01000011">
    <property type="protein sequence ID" value="TDR93331.1"/>
    <property type="molecule type" value="Genomic_DNA"/>
</dbReference>
<name>A0A4R7C593_9HYPH</name>
<keyword evidence="1" id="KW-0472">Membrane</keyword>
<dbReference type="Gene3D" id="3.40.50.12140">
    <property type="entry name" value="Domain of unknown function DUF4159"/>
    <property type="match status" value="1"/>
</dbReference>
<dbReference type="InterPro" id="IPR024163">
    <property type="entry name" value="Aerotolerance_reg_N"/>
</dbReference>
<reference evidence="4 5" key="1">
    <citation type="submission" date="2019-03" db="EMBL/GenBank/DDBJ databases">
        <title>Genomic Encyclopedia of Type Strains, Phase IV (KMG-IV): sequencing the most valuable type-strain genomes for metagenomic binning, comparative biology and taxonomic classification.</title>
        <authorList>
            <person name="Goeker M."/>
        </authorList>
    </citation>
    <scope>NUCLEOTIDE SEQUENCE [LARGE SCALE GENOMIC DNA]</scope>
    <source>
        <strain evidence="4 5">DSM 25903</strain>
    </source>
</reference>
<dbReference type="InterPro" id="IPR029062">
    <property type="entry name" value="Class_I_gatase-like"/>
</dbReference>
<dbReference type="PANTHER" id="PTHR37464:SF1">
    <property type="entry name" value="BLL2463 PROTEIN"/>
    <property type="match status" value="1"/>
</dbReference>
<organism evidence="4 5">
    <name type="scientific">Enterovirga rhinocerotis</name>
    <dbReference type="NCBI Taxonomy" id="1339210"/>
    <lineage>
        <taxon>Bacteria</taxon>
        <taxon>Pseudomonadati</taxon>
        <taxon>Pseudomonadota</taxon>
        <taxon>Alphaproteobacteria</taxon>
        <taxon>Hyphomicrobiales</taxon>
        <taxon>Methylobacteriaceae</taxon>
        <taxon>Enterovirga</taxon>
    </lineage>
</organism>
<proteinExistence type="predicted"/>
<dbReference type="CDD" id="cd03143">
    <property type="entry name" value="A4_beta-galactosidase_middle_domain"/>
    <property type="match status" value="1"/>
</dbReference>
<gene>
    <name evidence="4" type="ORF">EV668_0589</name>
</gene>
<dbReference type="Pfam" id="PF13709">
    <property type="entry name" value="DUF4159"/>
    <property type="match status" value="1"/>
</dbReference>
<comment type="caution">
    <text evidence="4">The sequence shown here is derived from an EMBL/GenBank/DDBJ whole genome shotgun (WGS) entry which is preliminary data.</text>
</comment>
<keyword evidence="5" id="KW-1185">Reference proteome</keyword>
<feature type="transmembrane region" description="Helical" evidence="1">
    <location>
        <begin position="656"/>
        <end position="678"/>
    </location>
</feature>
<keyword evidence="1" id="KW-0812">Transmembrane</keyword>
<feature type="transmembrane region" description="Helical" evidence="1">
    <location>
        <begin position="623"/>
        <end position="644"/>
    </location>
</feature>
<dbReference type="InterPro" id="IPR025297">
    <property type="entry name" value="DUF4159"/>
</dbReference>
<feature type="domain" description="DUF4159" evidence="3">
    <location>
        <begin position="694"/>
        <end position="910"/>
    </location>
</feature>
<evidence type="ECO:0000259" key="3">
    <source>
        <dbReference type="Pfam" id="PF13709"/>
    </source>
</evidence>
<feature type="transmembrane region" description="Helical" evidence="1">
    <location>
        <begin position="61"/>
        <end position="82"/>
    </location>
</feature>
<dbReference type="RefSeq" id="WP_133768340.1">
    <property type="nucleotide sequence ID" value="NZ_SNZR01000011.1"/>
</dbReference>
<protein>
    <submittedName>
        <fullName evidence="4">Putative membrane protein (TIGR02226 family)</fullName>
    </submittedName>
</protein>
<dbReference type="PANTHER" id="PTHR37464">
    <property type="entry name" value="BLL2463 PROTEIN"/>
    <property type="match status" value="1"/>
</dbReference>
<feature type="transmembrane region" description="Helical" evidence="1">
    <location>
        <begin position="6"/>
        <end position="27"/>
    </location>
</feature>
<accession>A0A4R7C593</accession>
<dbReference type="InterPro" id="IPR011933">
    <property type="entry name" value="Double_TM_dom"/>
</dbReference>
<evidence type="ECO:0000313" key="5">
    <source>
        <dbReference type="Proteomes" id="UP000295122"/>
    </source>
</evidence>
<dbReference type="Pfam" id="PF07584">
    <property type="entry name" value="BatA"/>
    <property type="match status" value="1"/>
</dbReference>
<dbReference type="AlphaFoldDB" id="A0A4R7C593"/>
<dbReference type="Proteomes" id="UP000295122">
    <property type="component" value="Unassembled WGS sequence"/>
</dbReference>
<dbReference type="OrthoDB" id="9773014at2"/>
<sequence length="930" mass="97242">MLGLPLSFMAPMVLAALAALPAIWLLLRVTPPQPRRIDFPPLKILADLLPKQETPARTPPWLLILRLLMATLLILAAAGPVWNPGAAGGTGPLLLFVDNGVPAAHDWRERAAYAEERVAAAVRDGRPVALVASADKPVAIAASAPGAALERLRAMKPQPWLVDRSAHLDTLRAFLAATPEAEIVWIADRTAGIGDQGFSAALASAAGARTVSVIAAPRSGALALAGADNAPAQLSVRIVRAEPNGRDAGTLRAVDLKGLPLADTAFTFPSGATETQAAFALPMEVRNAIARIDILGEASAGAVALFDERGKRRRVGLVSGASADQAQPLLAPTYYIARALGPYSDVREAPGGVADAISTLLDQQISVLVLADVGTLDRDTLAKVTGFVEKGGLLLRFAGTRMAGGSDDLVPVRLRRGGRNLGGTLSWDAPRTFAPFGRESPFYGLGLPADLGIRRQILAEPDGELSRRTWAALEDGTPIVTADKRGNGLLVLVHVTADAAWSNLPLTGLFVDMLRRTVALSGTQEAAASSGEAARDVPTVAPTRILDGFGAFSPPTADARAVPRTYAERARQEHPPGFYGPPDSAIAVNALVAGDRLAPLDLGPLGGTVHPLAKAETVDIRGALLTAAILLLLLDTLASLWLGGHLGRARIGRRPAAAAALAIAAIGLLACGTGGALAQDKAGAKPFDAALVTKLAYMVTGDGAVDQISRAGLTGLSQALASRTAMEPGDPVGIDLARDELVFFPIIYVPIVAGRPPLPEAAIRKLDSFMKNGGTVIFDTRDAMSARPGGQPTPEGQALRRMLATLDIPELEPVSRDHVLTKTFYLLDAFVGRYATGQTWVEALPPAAEGERRPARAGDGVSPLIITANDLAAAWAVDRAGEPMFPTVGPDLRQREMAIRGGVNIVMYTLTGNYKADQVHVPALLDRLGQ</sequence>
<evidence type="ECO:0000259" key="2">
    <source>
        <dbReference type="Pfam" id="PF07584"/>
    </source>
</evidence>
<evidence type="ECO:0000313" key="4">
    <source>
        <dbReference type="EMBL" id="TDR93331.1"/>
    </source>
</evidence>
<dbReference type="SUPFAM" id="SSF52317">
    <property type="entry name" value="Class I glutamine amidotransferase-like"/>
    <property type="match status" value="1"/>
</dbReference>
<dbReference type="NCBIfam" id="TIGR02226">
    <property type="entry name" value="two_anch"/>
    <property type="match status" value="1"/>
</dbReference>